<dbReference type="Pfam" id="PF00535">
    <property type="entry name" value="Glycos_transf_2"/>
    <property type="match status" value="1"/>
</dbReference>
<dbReference type="EMBL" id="MVAG01000108">
    <property type="protein sequence ID" value="OVE58257.1"/>
    <property type="molecule type" value="Genomic_DNA"/>
</dbReference>
<organism evidence="2 3">
    <name type="scientific">Chryseobacterium mucoviscidosis</name>
    <dbReference type="NCBI Taxonomy" id="1945581"/>
    <lineage>
        <taxon>Bacteria</taxon>
        <taxon>Pseudomonadati</taxon>
        <taxon>Bacteroidota</taxon>
        <taxon>Flavobacteriia</taxon>
        <taxon>Flavobacteriales</taxon>
        <taxon>Weeksellaceae</taxon>
        <taxon>Chryseobacterium group</taxon>
        <taxon>Chryseobacterium</taxon>
    </lineage>
</organism>
<protein>
    <recommendedName>
        <fullName evidence="1">Glycosyltransferase 2-like domain-containing protein</fullName>
    </recommendedName>
</protein>
<gene>
    <name evidence="2" type="ORF">B0E34_08770</name>
</gene>
<dbReference type="Gene3D" id="3.90.550.10">
    <property type="entry name" value="Spore Coat Polysaccharide Biosynthesis Protein SpsA, Chain A"/>
    <property type="match status" value="1"/>
</dbReference>
<dbReference type="CDD" id="cd00761">
    <property type="entry name" value="Glyco_tranf_GTA_type"/>
    <property type="match status" value="1"/>
</dbReference>
<dbReference type="PANTHER" id="PTHR43685:SF2">
    <property type="entry name" value="GLYCOSYLTRANSFERASE 2-LIKE DOMAIN-CONTAINING PROTEIN"/>
    <property type="match status" value="1"/>
</dbReference>
<dbReference type="PANTHER" id="PTHR43685">
    <property type="entry name" value="GLYCOSYLTRANSFERASE"/>
    <property type="match status" value="1"/>
</dbReference>
<comment type="caution">
    <text evidence="2">The sequence shown here is derived from an EMBL/GenBank/DDBJ whole genome shotgun (WGS) entry which is preliminary data.</text>
</comment>
<evidence type="ECO:0000313" key="2">
    <source>
        <dbReference type="EMBL" id="OVE58257.1"/>
    </source>
</evidence>
<dbReference type="AlphaFoldDB" id="A0A202C383"/>
<dbReference type="Proteomes" id="UP000196355">
    <property type="component" value="Unassembled WGS sequence"/>
</dbReference>
<keyword evidence="3" id="KW-1185">Reference proteome</keyword>
<reference evidence="3" key="1">
    <citation type="submission" date="2017-02" db="EMBL/GenBank/DDBJ databases">
        <authorList>
            <person name="Tetz G."/>
            <person name="Tetz V."/>
        </authorList>
    </citation>
    <scope>NUCLEOTIDE SEQUENCE [LARGE SCALE GENOMIC DNA]</scope>
    <source>
        <strain evidence="3">VT16-26</strain>
    </source>
</reference>
<dbReference type="InterPro" id="IPR029044">
    <property type="entry name" value="Nucleotide-diphossugar_trans"/>
</dbReference>
<dbReference type="InterPro" id="IPR050834">
    <property type="entry name" value="Glycosyltransf_2"/>
</dbReference>
<accession>A0A202C383</accession>
<proteinExistence type="predicted"/>
<evidence type="ECO:0000259" key="1">
    <source>
        <dbReference type="Pfam" id="PF00535"/>
    </source>
</evidence>
<feature type="domain" description="Glycosyltransferase 2-like" evidence="1">
    <location>
        <begin position="6"/>
        <end position="132"/>
    </location>
</feature>
<dbReference type="SUPFAM" id="SSF53448">
    <property type="entry name" value="Nucleotide-diphospho-sugar transferases"/>
    <property type="match status" value="1"/>
</dbReference>
<dbReference type="InterPro" id="IPR001173">
    <property type="entry name" value="Glyco_trans_2-like"/>
</dbReference>
<sequence>MIPIISIIVPCYNQAEYLDECLQSVLDQTFQDWECIIVNDGSPDHTEAVSKKWIEKDNRFIYLHKKNGGLSSARNAGIEIAKGKWILPLDSDDKIGNQYLELASQKFNDAYTVIYCKAEFFDKVNHPWKLPSYQYQHLLVENLIFCSAFFKKEDWKIVNGYDIHLIYGKEDWDFWLSILDGSKKVLCLDYLGFFYRRKEESMDIAINQDKNKIDFSLNYIYKKHLKKYLPKNKNAIENFEQQVNLKNNLDFYNEKVNKNFINRILFKLIIKFS</sequence>
<name>A0A202C383_9FLAO</name>
<dbReference type="RefSeq" id="WP_087708759.1">
    <property type="nucleotide sequence ID" value="NZ_MVAG01000108.1"/>
</dbReference>
<evidence type="ECO:0000313" key="3">
    <source>
        <dbReference type="Proteomes" id="UP000196355"/>
    </source>
</evidence>